<gene>
    <name evidence="2" type="ORF">NS319_06855</name>
</gene>
<dbReference type="EMBL" id="LDTD01000044">
    <property type="protein sequence ID" value="KTT71014.1"/>
    <property type="molecule type" value="Genomic_DNA"/>
</dbReference>
<evidence type="ECO:0000313" key="3">
    <source>
        <dbReference type="Proteomes" id="UP000072867"/>
    </source>
</evidence>
<sequence length="64" mass="7109">MLRLLQQIVAQDRPRIAGGHQGQPPSIRATPAKAGVQLPRSLRSDVDIRHRRHSHWTPAFAGVV</sequence>
<name>A0A147I0V2_9SPHN</name>
<accession>A0A147I0V2</accession>
<feature type="region of interest" description="Disordered" evidence="1">
    <location>
        <begin position="13"/>
        <end position="36"/>
    </location>
</feature>
<comment type="caution">
    <text evidence="2">The sequence shown here is derived from an EMBL/GenBank/DDBJ whole genome shotgun (WGS) entry which is preliminary data.</text>
</comment>
<dbReference type="PATRIC" id="fig|33051.3.peg.2382"/>
<proteinExistence type="predicted"/>
<dbReference type="AlphaFoldDB" id="A0A147I0V2"/>
<evidence type="ECO:0000313" key="2">
    <source>
        <dbReference type="EMBL" id="KTT71014.1"/>
    </source>
</evidence>
<reference evidence="2 3" key="1">
    <citation type="journal article" date="2016" name="Front. Microbiol.">
        <title>Genomic Resource of Rice Seed Associated Bacteria.</title>
        <authorList>
            <person name="Midha S."/>
            <person name="Bansal K."/>
            <person name="Sharma S."/>
            <person name="Kumar N."/>
            <person name="Patil P.P."/>
            <person name="Chaudhry V."/>
            <person name="Patil P.B."/>
        </authorList>
    </citation>
    <scope>NUCLEOTIDE SEQUENCE [LARGE SCALE GENOMIC DNA]</scope>
    <source>
        <strain evidence="2 3">NS319</strain>
    </source>
</reference>
<organism evidence="2 3">
    <name type="scientific">Sphingomonas sanguinis</name>
    <dbReference type="NCBI Taxonomy" id="33051"/>
    <lineage>
        <taxon>Bacteria</taxon>
        <taxon>Pseudomonadati</taxon>
        <taxon>Pseudomonadota</taxon>
        <taxon>Alphaproteobacteria</taxon>
        <taxon>Sphingomonadales</taxon>
        <taxon>Sphingomonadaceae</taxon>
        <taxon>Sphingomonas</taxon>
    </lineage>
</organism>
<dbReference type="Proteomes" id="UP000072867">
    <property type="component" value="Unassembled WGS sequence"/>
</dbReference>
<protein>
    <submittedName>
        <fullName evidence="2">Uncharacterized protein</fullName>
    </submittedName>
</protein>
<evidence type="ECO:0000256" key="1">
    <source>
        <dbReference type="SAM" id="MobiDB-lite"/>
    </source>
</evidence>